<dbReference type="Pfam" id="PF04055">
    <property type="entry name" value="Radical_SAM"/>
    <property type="match status" value="1"/>
</dbReference>
<evidence type="ECO:0000256" key="5">
    <source>
        <dbReference type="ARBA" id="ARBA00022679"/>
    </source>
</evidence>
<dbReference type="EMBL" id="CP002873">
    <property type="protein sequence ID" value="AGA66555.1"/>
    <property type="molecule type" value="Genomic_DNA"/>
</dbReference>
<keyword evidence="6" id="KW-0949">S-adenosyl-L-methionine</keyword>
<accession>A0A3B6VT74</accession>
<evidence type="ECO:0000256" key="8">
    <source>
        <dbReference type="ARBA" id="ARBA00023004"/>
    </source>
</evidence>
<dbReference type="AlphaFoldDB" id="A0A3B6VT74"/>
<dbReference type="InterPro" id="IPR005839">
    <property type="entry name" value="Methylthiotransferase"/>
</dbReference>
<dbReference type="InterPro" id="IPR020612">
    <property type="entry name" value="Methylthiotransferase_CS"/>
</dbReference>
<dbReference type="GO" id="GO:0046872">
    <property type="term" value="F:metal ion binding"/>
    <property type="evidence" value="ECO:0007669"/>
    <property type="project" value="UniProtKB-KW"/>
</dbReference>
<dbReference type="InterPro" id="IPR058240">
    <property type="entry name" value="rSAM_sf"/>
</dbReference>
<evidence type="ECO:0000259" key="14">
    <source>
        <dbReference type="PROSITE" id="PS50926"/>
    </source>
</evidence>
<dbReference type="FunFam" id="3.80.30.20:FF:000001">
    <property type="entry name" value="tRNA-2-methylthio-N(6)-dimethylallyladenosine synthase 2"/>
    <property type="match status" value="1"/>
</dbReference>
<keyword evidence="5" id="KW-0808">Transferase</keyword>
<dbReference type="NCBIfam" id="TIGR01574">
    <property type="entry name" value="miaB-methiolase"/>
    <property type="match status" value="1"/>
</dbReference>
<comment type="function">
    <text evidence="2">Catalyzes the methylthiolation of N6-(dimethylallyl)adenosine (i(6)A), leading to the formation of 2-methylthio-N6-(dimethylallyl)adenosine (ms(2)i(6)A) at position 37 in tRNAs that read codons beginning with uridine.</text>
</comment>
<dbReference type="InterPro" id="IPR013848">
    <property type="entry name" value="Methylthiotransferase_N"/>
</dbReference>
<keyword evidence="8" id="KW-0408">Iron</keyword>
<dbReference type="InterPro" id="IPR007197">
    <property type="entry name" value="rSAM"/>
</dbReference>
<dbReference type="SFLD" id="SFLDS00029">
    <property type="entry name" value="Radical_SAM"/>
    <property type="match status" value="1"/>
</dbReference>
<feature type="domain" description="MTTase N-terminal" evidence="15">
    <location>
        <begin position="2"/>
        <end position="117"/>
    </location>
</feature>
<dbReference type="PANTHER" id="PTHR43020:SF2">
    <property type="entry name" value="MITOCHONDRIAL TRNA METHYLTHIOTRANSFERASE CDK5RAP1"/>
    <property type="match status" value="1"/>
</dbReference>
<reference evidence="17 18" key="1">
    <citation type="journal article" date="2013" name="Genome Announc.">
        <title>Complete Genome Sequence of the Porcine Strain Brachyspira pilosicoli P43/6/78(T.).</title>
        <authorList>
            <person name="Lin C."/>
            <person name="den Bakker H.C."/>
            <person name="Suzuki H."/>
            <person name="Lefebure T."/>
            <person name="Ponnala L."/>
            <person name="Sun Q."/>
            <person name="Stanhope M.J."/>
            <person name="Wiedmann M."/>
            <person name="Duhamel G.E."/>
        </authorList>
    </citation>
    <scope>NUCLEOTIDE SEQUENCE [LARGE SCALE GENOMIC DNA]</scope>
    <source>
        <strain evidence="17 18">P43/6/78</strain>
    </source>
</reference>
<dbReference type="SMART" id="SM00729">
    <property type="entry name" value="Elp3"/>
    <property type="match status" value="1"/>
</dbReference>
<proteinExistence type="predicted"/>
<dbReference type="FunFam" id="3.40.50.12160:FF:000003">
    <property type="entry name" value="CDK5 regulatory subunit-associated protein 1"/>
    <property type="match status" value="1"/>
</dbReference>
<dbReference type="Gene3D" id="3.40.50.12160">
    <property type="entry name" value="Methylthiotransferase, N-terminal domain"/>
    <property type="match status" value="1"/>
</dbReference>
<dbReference type="NCBIfam" id="TIGR00089">
    <property type="entry name" value="MiaB/RimO family radical SAM methylthiotransferase"/>
    <property type="match status" value="1"/>
</dbReference>
<evidence type="ECO:0000256" key="6">
    <source>
        <dbReference type="ARBA" id="ARBA00022691"/>
    </source>
</evidence>
<keyword evidence="9" id="KW-0411">Iron-sulfur</keyword>
<keyword evidence="3" id="KW-0004">4Fe-4S</keyword>
<dbReference type="Pfam" id="PF01938">
    <property type="entry name" value="TRAM"/>
    <property type="match status" value="1"/>
</dbReference>
<dbReference type="EC" id="2.8.4.3" evidence="10"/>
<evidence type="ECO:0000259" key="15">
    <source>
        <dbReference type="PROSITE" id="PS51449"/>
    </source>
</evidence>
<dbReference type="PROSITE" id="PS01278">
    <property type="entry name" value="MTTASE_RADICAL"/>
    <property type="match status" value="1"/>
</dbReference>
<dbReference type="InterPro" id="IPR002792">
    <property type="entry name" value="TRAM_dom"/>
</dbReference>
<sequence length="436" mass="50987">MKNFYLENYGCQMNKADSNSLINSLMQEGFIQTENHENADNIIINTCSVRAHAEERVFSRVKLFNANRKKNKKDTKIIIMGCMAQTSKEHLESLGVDKIFDVYNEVNIIDYLKDEEVFVRKFNDNYIFNKSYVDEDKPHKAFIPITHGCNNWCTYCIVPHTRGKMISRKSEEILDEVKRLIDEGAKEITLLGQNVNSYGLDIDNEINFTELLYKIDKVIDEKAKDKVWIRFLTSHPKDFDKELADAIWSLNSLCKHIHLPFQSGSDRILSLMNRKYTKEEYIKKVSFLREHADDFPISTDIIVGYADETEEEYQETLDLLESIGFEEAYLYKYSEREGSIAYKKKVQYDKVAGARRLTQIVNFQRELAQKLLSKQVGKKAYIMIDDIAKDNMHYLCRSKENRIVLIKKEKELNMGDIYYCEITEIKNHTLIGNLIN</sequence>
<dbReference type="PROSITE" id="PS50926">
    <property type="entry name" value="TRAM"/>
    <property type="match status" value="1"/>
</dbReference>
<dbReference type="SFLD" id="SFLDG01082">
    <property type="entry name" value="B12-binding_domain_containing"/>
    <property type="match status" value="1"/>
</dbReference>
<dbReference type="CDD" id="cd01335">
    <property type="entry name" value="Radical_SAM"/>
    <property type="match status" value="1"/>
</dbReference>
<dbReference type="KEGG" id="bpip:BPP43_06585"/>
<name>A0A3B6VT74_BRAPL</name>
<evidence type="ECO:0000256" key="2">
    <source>
        <dbReference type="ARBA" id="ARBA00003234"/>
    </source>
</evidence>
<dbReference type="GO" id="GO:0035597">
    <property type="term" value="F:tRNA-2-methylthio-N(6)-dimethylallyladenosine(37) synthase activity"/>
    <property type="evidence" value="ECO:0007669"/>
    <property type="project" value="UniProtKB-EC"/>
</dbReference>
<feature type="domain" description="Radical SAM core" evidence="16">
    <location>
        <begin position="135"/>
        <end position="370"/>
    </location>
</feature>
<evidence type="ECO:0000313" key="17">
    <source>
        <dbReference type="EMBL" id="AGA66555.1"/>
    </source>
</evidence>
<evidence type="ECO:0000256" key="4">
    <source>
        <dbReference type="ARBA" id="ARBA00022490"/>
    </source>
</evidence>
<keyword evidence="18" id="KW-1185">Reference proteome</keyword>
<evidence type="ECO:0000259" key="16">
    <source>
        <dbReference type="PROSITE" id="PS51918"/>
    </source>
</evidence>
<organism evidence="17 18">
    <name type="scientific">Brachyspira pilosicoli P43/6/78</name>
    <dbReference type="NCBI Taxonomy" id="1042417"/>
    <lineage>
        <taxon>Bacteria</taxon>
        <taxon>Pseudomonadati</taxon>
        <taxon>Spirochaetota</taxon>
        <taxon>Spirochaetia</taxon>
        <taxon>Brachyspirales</taxon>
        <taxon>Brachyspiraceae</taxon>
        <taxon>Brachyspira</taxon>
    </lineage>
</organism>
<comment type="cofactor">
    <cofactor evidence="1">
        <name>[4Fe-4S] cluster</name>
        <dbReference type="ChEBI" id="CHEBI:49883"/>
    </cofactor>
</comment>
<protein>
    <recommendedName>
        <fullName evidence="11">tRNA-2-methylthio-N(6)-dimethylallyladenosine synthase</fullName>
        <ecNumber evidence="10">2.8.4.3</ecNumber>
    </recommendedName>
    <alternativeName>
        <fullName evidence="13">(Dimethylallyl)adenosine tRNA methylthiotransferase MiaB</fullName>
    </alternativeName>
    <alternativeName>
        <fullName evidence="12">tRNA-i(6)A37 methylthiotransferase</fullName>
    </alternativeName>
</protein>
<dbReference type="InterPro" id="IPR006638">
    <property type="entry name" value="Elp3/MiaA/NifB-like_rSAM"/>
</dbReference>
<evidence type="ECO:0000256" key="13">
    <source>
        <dbReference type="ARBA" id="ARBA00081141"/>
    </source>
</evidence>
<dbReference type="SUPFAM" id="SSF102114">
    <property type="entry name" value="Radical SAM enzymes"/>
    <property type="match status" value="1"/>
</dbReference>
<evidence type="ECO:0000256" key="12">
    <source>
        <dbReference type="ARBA" id="ARBA00080698"/>
    </source>
</evidence>
<keyword evidence="7" id="KW-0479">Metal-binding</keyword>
<keyword evidence="4" id="KW-0963">Cytoplasm</keyword>
<dbReference type="InterPro" id="IPR023404">
    <property type="entry name" value="rSAM_horseshoe"/>
</dbReference>
<dbReference type="Pfam" id="PF00919">
    <property type="entry name" value="UPF0004"/>
    <property type="match status" value="1"/>
</dbReference>
<dbReference type="PROSITE" id="PS51918">
    <property type="entry name" value="RADICAL_SAM"/>
    <property type="match status" value="1"/>
</dbReference>
<dbReference type="GO" id="GO:0005829">
    <property type="term" value="C:cytosol"/>
    <property type="evidence" value="ECO:0007669"/>
    <property type="project" value="TreeGrafter"/>
</dbReference>
<evidence type="ECO:0000256" key="11">
    <source>
        <dbReference type="ARBA" id="ARBA00068570"/>
    </source>
</evidence>
<evidence type="ECO:0000256" key="9">
    <source>
        <dbReference type="ARBA" id="ARBA00023014"/>
    </source>
</evidence>
<evidence type="ECO:0000256" key="10">
    <source>
        <dbReference type="ARBA" id="ARBA00033765"/>
    </source>
</evidence>
<evidence type="ECO:0000313" key="18">
    <source>
        <dbReference type="Proteomes" id="UP000010793"/>
    </source>
</evidence>
<dbReference type="GO" id="GO:0051539">
    <property type="term" value="F:4 iron, 4 sulfur cluster binding"/>
    <property type="evidence" value="ECO:0007669"/>
    <property type="project" value="UniProtKB-KW"/>
</dbReference>
<gene>
    <name evidence="17" type="ORF">BPP43_06585</name>
</gene>
<dbReference type="RefSeq" id="WP_015274472.1">
    <property type="nucleotide sequence ID" value="NC_019908.1"/>
</dbReference>
<dbReference type="Proteomes" id="UP000010793">
    <property type="component" value="Chromosome"/>
</dbReference>
<evidence type="ECO:0000256" key="3">
    <source>
        <dbReference type="ARBA" id="ARBA00022485"/>
    </source>
</evidence>
<evidence type="ECO:0000256" key="7">
    <source>
        <dbReference type="ARBA" id="ARBA00022723"/>
    </source>
</evidence>
<dbReference type="SFLD" id="SFLDG01061">
    <property type="entry name" value="methylthiotransferase"/>
    <property type="match status" value="1"/>
</dbReference>
<dbReference type="PANTHER" id="PTHR43020">
    <property type="entry name" value="CDK5 REGULATORY SUBUNIT-ASSOCIATED PROTEIN 1"/>
    <property type="match status" value="1"/>
</dbReference>
<dbReference type="Gene3D" id="3.80.30.20">
    <property type="entry name" value="tm_1862 like domain"/>
    <property type="match status" value="1"/>
</dbReference>
<dbReference type="InterPro" id="IPR038135">
    <property type="entry name" value="Methylthiotransferase_N_sf"/>
</dbReference>
<evidence type="ECO:0000256" key="1">
    <source>
        <dbReference type="ARBA" id="ARBA00001966"/>
    </source>
</evidence>
<feature type="domain" description="TRAM" evidence="14">
    <location>
        <begin position="373"/>
        <end position="436"/>
    </location>
</feature>
<dbReference type="PROSITE" id="PS51449">
    <property type="entry name" value="MTTASE_N"/>
    <property type="match status" value="1"/>
</dbReference>